<evidence type="ECO:0000256" key="1">
    <source>
        <dbReference type="SAM" id="MobiDB-lite"/>
    </source>
</evidence>
<evidence type="ECO:0000313" key="2">
    <source>
        <dbReference type="EMBL" id="KIY60812.1"/>
    </source>
</evidence>
<gene>
    <name evidence="2" type="ORF">CYLTODRAFT_495503</name>
</gene>
<feature type="compositionally biased region" description="Low complexity" evidence="1">
    <location>
        <begin position="19"/>
        <end position="28"/>
    </location>
</feature>
<proteinExistence type="predicted"/>
<feature type="compositionally biased region" description="Basic residues" evidence="1">
    <location>
        <begin position="38"/>
        <end position="47"/>
    </location>
</feature>
<dbReference type="Proteomes" id="UP000054007">
    <property type="component" value="Unassembled WGS sequence"/>
</dbReference>
<feature type="region of interest" description="Disordered" evidence="1">
    <location>
        <begin position="1"/>
        <end position="62"/>
    </location>
</feature>
<accession>A0A0D7ARH4</accession>
<dbReference type="AlphaFoldDB" id="A0A0D7ARH4"/>
<dbReference type="OrthoDB" id="2634326at2759"/>
<protein>
    <submittedName>
        <fullName evidence="2">Uncharacterized protein</fullName>
    </submittedName>
</protein>
<organism evidence="2 3">
    <name type="scientific">Cylindrobasidium torrendii FP15055 ss-10</name>
    <dbReference type="NCBI Taxonomy" id="1314674"/>
    <lineage>
        <taxon>Eukaryota</taxon>
        <taxon>Fungi</taxon>
        <taxon>Dikarya</taxon>
        <taxon>Basidiomycota</taxon>
        <taxon>Agaricomycotina</taxon>
        <taxon>Agaricomycetes</taxon>
        <taxon>Agaricomycetidae</taxon>
        <taxon>Agaricales</taxon>
        <taxon>Marasmiineae</taxon>
        <taxon>Physalacriaceae</taxon>
        <taxon>Cylindrobasidium</taxon>
    </lineage>
</organism>
<sequence>MSSKRTADTAFSDASTGAGSPQLQLGPSQGSGGDAKRPWKKTSKWRQKAPATSDKPANHDRSRFDDIVNDLMPYSIPSCQTALTRVGNSLKITGSKRSTFPEVADGHYHYVMPEAAIFANHKHQHTRTLFLVNLVRLLPLIKCNIGTIKNAKDDMAHMTSGLWRKILAGFDGKGYKEGTLAAEMRTSAMEVFIENLKGHNLPPDLHKLSNAPAVWNGVTIVSANTPNADLEDLRTEICREVIWYCNEVNWRVELLQLDSFMYLPGPWDDYSLDPIQRRTSLIEGMHHWNSMLLPPDEAIGKDVGFASEDREERCVAALDLMDIMRLWTGGGAWCRIPERLIMLDKELSRMRVANQLMPSLEQILEFEDLLWDHYIRAFVFVFARAPTLPRAFCVDQFRG</sequence>
<name>A0A0D7ARH4_9AGAR</name>
<evidence type="ECO:0000313" key="3">
    <source>
        <dbReference type="Proteomes" id="UP000054007"/>
    </source>
</evidence>
<keyword evidence="3" id="KW-1185">Reference proteome</keyword>
<dbReference type="EMBL" id="KN881234">
    <property type="protein sequence ID" value="KIY60812.1"/>
    <property type="molecule type" value="Genomic_DNA"/>
</dbReference>
<reference evidence="2 3" key="1">
    <citation type="journal article" date="2015" name="Fungal Genet. Biol.">
        <title>Evolution of novel wood decay mechanisms in Agaricales revealed by the genome sequences of Fistulina hepatica and Cylindrobasidium torrendii.</title>
        <authorList>
            <person name="Floudas D."/>
            <person name="Held B.W."/>
            <person name="Riley R."/>
            <person name="Nagy L.G."/>
            <person name="Koehler G."/>
            <person name="Ransdell A.S."/>
            <person name="Younus H."/>
            <person name="Chow J."/>
            <person name="Chiniquy J."/>
            <person name="Lipzen A."/>
            <person name="Tritt A."/>
            <person name="Sun H."/>
            <person name="Haridas S."/>
            <person name="LaButti K."/>
            <person name="Ohm R.A."/>
            <person name="Kues U."/>
            <person name="Blanchette R.A."/>
            <person name="Grigoriev I.V."/>
            <person name="Minto R.E."/>
            <person name="Hibbett D.S."/>
        </authorList>
    </citation>
    <scope>NUCLEOTIDE SEQUENCE [LARGE SCALE GENOMIC DNA]</scope>
    <source>
        <strain evidence="2 3">FP15055 ss-10</strain>
    </source>
</reference>